<dbReference type="EMBL" id="CP025120">
    <property type="protein sequence ID" value="AUD79686.1"/>
    <property type="molecule type" value="Genomic_DNA"/>
</dbReference>
<evidence type="ECO:0000256" key="2">
    <source>
        <dbReference type="SAM" id="SignalP"/>
    </source>
</evidence>
<feature type="signal peptide" evidence="2">
    <location>
        <begin position="1"/>
        <end position="26"/>
    </location>
</feature>
<dbReference type="Pfam" id="PF13511">
    <property type="entry name" value="DUF4124"/>
    <property type="match status" value="1"/>
</dbReference>
<dbReference type="InterPro" id="IPR025392">
    <property type="entry name" value="DUF4124"/>
</dbReference>
<reference evidence="3 4" key="1">
    <citation type="submission" date="2017-12" db="EMBL/GenBank/DDBJ databases">
        <title>Kangiella profundi FT102 completed genome.</title>
        <authorList>
            <person name="Xu J."/>
            <person name="Wang J."/>
            <person name="Lu Y."/>
        </authorList>
    </citation>
    <scope>NUCLEOTIDE SEQUENCE [LARGE SCALE GENOMIC DNA]</scope>
    <source>
        <strain evidence="3 4">FT102</strain>
    </source>
</reference>
<dbReference type="AlphaFoldDB" id="A0A2K9AH18"/>
<evidence type="ECO:0000313" key="4">
    <source>
        <dbReference type="Proteomes" id="UP000232693"/>
    </source>
</evidence>
<dbReference type="OrthoDB" id="6366673at2"/>
<keyword evidence="4" id="KW-1185">Reference proteome</keyword>
<feature type="chain" id="PRO_5043680288" evidence="2">
    <location>
        <begin position="27"/>
        <end position="183"/>
    </location>
</feature>
<dbReference type="InterPro" id="IPR013783">
    <property type="entry name" value="Ig-like_fold"/>
</dbReference>
<accession>A0A2K9AH18</accession>
<protein>
    <submittedName>
        <fullName evidence="3">DUF4124 domain-containing protein</fullName>
    </submittedName>
</protein>
<evidence type="ECO:0000256" key="1">
    <source>
        <dbReference type="SAM" id="MobiDB-lite"/>
    </source>
</evidence>
<dbReference type="RefSeq" id="WP_106647485.1">
    <property type="nucleotide sequence ID" value="NZ_BMGO01000001.1"/>
</dbReference>
<dbReference type="KEGG" id="kpd:CW740_10690"/>
<keyword evidence="2" id="KW-0732">Signal</keyword>
<organism evidence="3 4">
    <name type="scientific">Kangiella profundi</name>
    <dbReference type="NCBI Taxonomy" id="1561924"/>
    <lineage>
        <taxon>Bacteria</taxon>
        <taxon>Pseudomonadati</taxon>
        <taxon>Pseudomonadota</taxon>
        <taxon>Gammaproteobacteria</taxon>
        <taxon>Kangiellales</taxon>
        <taxon>Kangiellaceae</taxon>
        <taxon>Kangiella</taxon>
    </lineage>
</organism>
<dbReference type="Proteomes" id="UP000232693">
    <property type="component" value="Chromosome"/>
</dbReference>
<sequence length="183" mass="20353">MQVKVSYLFKLSLFFVTALWFTAADATVLYKKVDKDGKVTYTDKPIEGAEAITVKTNQNVVSTPRISPSKQQQSQSDDEEQGPMYEVFSIDSPTNDQGVRANDGSVNIVIGITPQIQPNHSIRLHMDGVQVGQDQKIPYFNLANVARGTHELVAMVINDETQEIVQTSKAVTFHVLRTSILNR</sequence>
<gene>
    <name evidence="3" type="ORF">CW740_10690</name>
</gene>
<proteinExistence type="predicted"/>
<feature type="compositionally biased region" description="Polar residues" evidence="1">
    <location>
        <begin position="60"/>
        <end position="70"/>
    </location>
</feature>
<dbReference type="Gene3D" id="2.60.40.10">
    <property type="entry name" value="Immunoglobulins"/>
    <property type="match status" value="1"/>
</dbReference>
<name>A0A2K9AH18_9GAMM</name>
<evidence type="ECO:0000313" key="3">
    <source>
        <dbReference type="EMBL" id="AUD79686.1"/>
    </source>
</evidence>
<feature type="region of interest" description="Disordered" evidence="1">
    <location>
        <begin position="60"/>
        <end position="81"/>
    </location>
</feature>